<dbReference type="EMBL" id="JACOMF010000029">
    <property type="protein sequence ID" value="MBC4017471.1"/>
    <property type="molecule type" value="Genomic_DNA"/>
</dbReference>
<evidence type="ECO:0000313" key="2">
    <source>
        <dbReference type="EMBL" id="MBC4017471.1"/>
    </source>
</evidence>
<dbReference type="InterPro" id="IPR011322">
    <property type="entry name" value="N-reg_PII-like_a/b"/>
</dbReference>
<gene>
    <name evidence="2" type="ORF">H7965_19365</name>
</gene>
<protein>
    <submittedName>
        <fullName evidence="2">DUF2007 domain-containing protein</fullName>
    </submittedName>
</protein>
<evidence type="ECO:0000259" key="1">
    <source>
        <dbReference type="Pfam" id="PF09413"/>
    </source>
</evidence>
<comment type="caution">
    <text evidence="2">The sequence shown here is derived from an EMBL/GenBank/DDBJ whole genome shotgun (WGS) entry which is preliminary data.</text>
</comment>
<dbReference type="Gene3D" id="3.30.70.790">
    <property type="entry name" value="UreE, C-terminal domain"/>
    <property type="match status" value="1"/>
</dbReference>
<dbReference type="Pfam" id="PF09413">
    <property type="entry name" value="DUF2007"/>
    <property type="match status" value="1"/>
</dbReference>
<proteinExistence type="predicted"/>
<keyword evidence="3" id="KW-1185">Reference proteome</keyword>
<sequence>MIRVVAESVEPIRLSFLVALLADAGIPSLVLDAHISALEGGIGAFPRRLAVAAAQLEQARRVLAEAGEPHR</sequence>
<evidence type="ECO:0000313" key="3">
    <source>
        <dbReference type="Proteomes" id="UP000600101"/>
    </source>
</evidence>
<accession>A0A9X0UF22</accession>
<name>A0A9X0UF22_9PROT</name>
<dbReference type="Proteomes" id="UP000600101">
    <property type="component" value="Unassembled WGS sequence"/>
</dbReference>
<dbReference type="InterPro" id="IPR018551">
    <property type="entry name" value="DUF2007"/>
</dbReference>
<dbReference type="SUPFAM" id="SSF54913">
    <property type="entry name" value="GlnB-like"/>
    <property type="match status" value="1"/>
</dbReference>
<feature type="domain" description="DUF2007" evidence="1">
    <location>
        <begin position="5"/>
        <end position="67"/>
    </location>
</feature>
<reference evidence="2" key="1">
    <citation type="submission" date="2020-08" db="EMBL/GenBank/DDBJ databases">
        <authorList>
            <person name="Hu Y."/>
            <person name="Nguyen S.V."/>
            <person name="Li F."/>
            <person name="Fanning S."/>
        </authorList>
    </citation>
    <scope>NUCLEOTIDE SEQUENCE</scope>
    <source>
        <strain evidence="2">SYSU D8009</strain>
    </source>
</reference>
<dbReference type="AlphaFoldDB" id="A0A9X0UF22"/>
<dbReference type="RefSeq" id="WP_186772234.1">
    <property type="nucleotide sequence ID" value="NZ_JACOMF010000029.1"/>
</dbReference>
<organism evidence="2 3">
    <name type="scientific">Siccirubricoccus deserti</name>
    <dbReference type="NCBI Taxonomy" id="2013562"/>
    <lineage>
        <taxon>Bacteria</taxon>
        <taxon>Pseudomonadati</taxon>
        <taxon>Pseudomonadota</taxon>
        <taxon>Alphaproteobacteria</taxon>
        <taxon>Acetobacterales</taxon>
        <taxon>Roseomonadaceae</taxon>
        <taxon>Siccirubricoccus</taxon>
    </lineage>
</organism>